<protein>
    <submittedName>
        <fullName evidence="1">Cyclase</fullName>
    </submittedName>
</protein>
<dbReference type="PANTHER" id="PTHR31118:SF12">
    <property type="entry name" value="CYCLASE-LIKE PROTEIN 2"/>
    <property type="match status" value="1"/>
</dbReference>
<keyword evidence="2" id="KW-1185">Reference proteome</keyword>
<dbReference type="SUPFAM" id="SSF102198">
    <property type="entry name" value="Putative cyclase"/>
    <property type="match status" value="1"/>
</dbReference>
<evidence type="ECO:0000313" key="1">
    <source>
        <dbReference type="EMBL" id="MBA8923885.1"/>
    </source>
</evidence>
<evidence type="ECO:0000313" key="2">
    <source>
        <dbReference type="Proteomes" id="UP000517916"/>
    </source>
</evidence>
<dbReference type="EMBL" id="JACJID010000001">
    <property type="protein sequence ID" value="MBA8923885.1"/>
    <property type="molecule type" value="Genomic_DNA"/>
</dbReference>
<accession>A0ABR6BAK1</accession>
<dbReference type="PANTHER" id="PTHR31118">
    <property type="entry name" value="CYCLASE-LIKE PROTEIN 2"/>
    <property type="match status" value="1"/>
</dbReference>
<organism evidence="1 2">
    <name type="scientific">Kutzneria viridogrisea</name>
    <dbReference type="NCBI Taxonomy" id="47990"/>
    <lineage>
        <taxon>Bacteria</taxon>
        <taxon>Bacillati</taxon>
        <taxon>Actinomycetota</taxon>
        <taxon>Actinomycetes</taxon>
        <taxon>Pseudonocardiales</taxon>
        <taxon>Pseudonocardiaceae</taxon>
        <taxon>Kutzneria</taxon>
    </lineage>
</organism>
<name>A0ABR6BAK1_9PSEU</name>
<dbReference type="Proteomes" id="UP000517916">
    <property type="component" value="Unassembled WGS sequence"/>
</dbReference>
<dbReference type="Pfam" id="PF04199">
    <property type="entry name" value="Cyclase"/>
    <property type="match status" value="1"/>
</dbReference>
<dbReference type="RefSeq" id="WP_182836444.1">
    <property type="nucleotide sequence ID" value="NZ_BAAABQ010000065.1"/>
</dbReference>
<reference evidence="1 2" key="1">
    <citation type="submission" date="2020-08" db="EMBL/GenBank/DDBJ databases">
        <title>Genomic Encyclopedia of Archaeal and Bacterial Type Strains, Phase II (KMG-II): from individual species to whole genera.</title>
        <authorList>
            <person name="Goeker M."/>
        </authorList>
    </citation>
    <scope>NUCLEOTIDE SEQUENCE [LARGE SCALE GENOMIC DNA]</scope>
    <source>
        <strain evidence="1 2">DSM 43850</strain>
    </source>
</reference>
<comment type="caution">
    <text evidence="1">The sequence shown here is derived from an EMBL/GenBank/DDBJ whole genome shotgun (WGS) entry which is preliminary data.</text>
</comment>
<sequence>MQLIDLSVAIDADAWDPNQITHEIQSAADNAKEFCTEMAQFGLALEPNELPGGELLVMDNLTLNTHTGTHIDAPAHYGSAATITYGRARTIAEVPLDWFYRPGVLLDLQNVDGAVADAAYLEKEIARIGYTPQPQDIVLLRSRAAQWADTPMAFSEYVGLDRSATELLLDHGVRVIGTDAASLDPPLGDMITRFRTEGDQSALFPSHMVGREREYCQIERLSNLDALPGATGFTVCCFPVKIARAGAGWTRVVALVND</sequence>
<proteinExistence type="predicted"/>
<dbReference type="Gene3D" id="3.50.30.50">
    <property type="entry name" value="Putative cyclase"/>
    <property type="match status" value="1"/>
</dbReference>
<dbReference type="InterPro" id="IPR037175">
    <property type="entry name" value="KFase_sf"/>
</dbReference>
<dbReference type="InterPro" id="IPR007325">
    <property type="entry name" value="KFase/CYL"/>
</dbReference>
<gene>
    <name evidence="1" type="ORF">BC739_001082</name>
</gene>